<evidence type="ECO:0000259" key="1">
    <source>
        <dbReference type="PROSITE" id="PS51832"/>
    </source>
</evidence>
<dbReference type="PROSITE" id="PS51832">
    <property type="entry name" value="HD_GYP"/>
    <property type="match status" value="1"/>
</dbReference>
<protein>
    <recommendedName>
        <fullName evidence="1">HD-GYP domain-containing protein</fullName>
    </recommendedName>
</protein>
<dbReference type="Proteomes" id="UP000427769">
    <property type="component" value="Chromosome"/>
</dbReference>
<organism evidence="2 3">
    <name type="scientific">Desulfosarcina widdelii</name>
    <dbReference type="NCBI Taxonomy" id="947919"/>
    <lineage>
        <taxon>Bacteria</taxon>
        <taxon>Pseudomonadati</taxon>
        <taxon>Thermodesulfobacteriota</taxon>
        <taxon>Desulfobacteria</taxon>
        <taxon>Desulfobacterales</taxon>
        <taxon>Desulfosarcinaceae</taxon>
        <taxon>Desulfosarcina</taxon>
    </lineage>
</organism>
<gene>
    <name evidence="2" type="ORF">DSCW_17330</name>
</gene>
<dbReference type="AlphaFoldDB" id="A0A5K7YY69"/>
<dbReference type="OrthoDB" id="9764337at2"/>
<evidence type="ECO:0000313" key="3">
    <source>
        <dbReference type="Proteomes" id="UP000427769"/>
    </source>
</evidence>
<dbReference type="PANTHER" id="PTHR43155:SF2">
    <property type="entry name" value="CYCLIC DI-GMP PHOSPHODIESTERASE PA4108"/>
    <property type="match status" value="1"/>
</dbReference>
<evidence type="ECO:0000313" key="2">
    <source>
        <dbReference type="EMBL" id="BBO74316.1"/>
    </source>
</evidence>
<dbReference type="SUPFAM" id="SSF109604">
    <property type="entry name" value="HD-domain/PDEase-like"/>
    <property type="match status" value="1"/>
</dbReference>
<reference evidence="2 3" key="1">
    <citation type="submission" date="2019-11" db="EMBL/GenBank/DDBJ databases">
        <title>Comparative genomics of hydrocarbon-degrading Desulfosarcina strains.</title>
        <authorList>
            <person name="Watanabe M."/>
            <person name="Kojima H."/>
            <person name="Fukui M."/>
        </authorList>
    </citation>
    <scope>NUCLEOTIDE SEQUENCE [LARGE SCALE GENOMIC DNA]</scope>
    <source>
        <strain evidence="2 3">PP31</strain>
    </source>
</reference>
<dbReference type="CDD" id="cd00077">
    <property type="entry name" value="HDc"/>
    <property type="match status" value="1"/>
</dbReference>
<dbReference type="Pfam" id="PF13487">
    <property type="entry name" value="HD_5"/>
    <property type="match status" value="1"/>
</dbReference>
<sequence length="225" mass="25603">MRHSNASRKRICERHLQLLTELSRALGEKDRYTQAHGYRVARYAMRLATRLGFGHREVWDVGIGGLFHDVGKLALSDQIFTNRETRLPAELKREVRCHPLIGAALLKDIDYLEPVVDLVLFHHEREDGKGYPFGLTGREIPPGAKIISISDCFDAVTTDRPYQKRKSIRAAFEILRNGCRRYFCEDYVETFIEEIEENGIELENGTDPLLADELIRSATAGAGTM</sequence>
<accession>A0A5K7YY69</accession>
<dbReference type="KEGG" id="dwd:DSCW_17330"/>
<proteinExistence type="predicted"/>
<feature type="domain" description="HD-GYP" evidence="1">
    <location>
        <begin position="11"/>
        <end position="207"/>
    </location>
</feature>
<keyword evidence="3" id="KW-1185">Reference proteome</keyword>
<dbReference type="Gene3D" id="1.10.3210.10">
    <property type="entry name" value="Hypothetical protein af1432"/>
    <property type="match status" value="1"/>
</dbReference>
<dbReference type="SMART" id="SM00471">
    <property type="entry name" value="HDc"/>
    <property type="match status" value="1"/>
</dbReference>
<name>A0A5K7YY69_9BACT</name>
<dbReference type="RefSeq" id="WP_155303355.1">
    <property type="nucleotide sequence ID" value="NZ_AP021875.1"/>
</dbReference>
<dbReference type="InterPro" id="IPR003607">
    <property type="entry name" value="HD/PDEase_dom"/>
</dbReference>
<dbReference type="EMBL" id="AP021875">
    <property type="protein sequence ID" value="BBO74316.1"/>
    <property type="molecule type" value="Genomic_DNA"/>
</dbReference>
<dbReference type="PANTHER" id="PTHR43155">
    <property type="entry name" value="CYCLIC DI-GMP PHOSPHODIESTERASE PA4108-RELATED"/>
    <property type="match status" value="1"/>
</dbReference>
<dbReference type="InterPro" id="IPR037522">
    <property type="entry name" value="HD_GYP_dom"/>
</dbReference>